<keyword evidence="9" id="KW-1185">Reference proteome</keyword>
<dbReference type="GO" id="GO:0003700">
    <property type="term" value="F:DNA-binding transcription factor activity"/>
    <property type="evidence" value="ECO:0007669"/>
    <property type="project" value="TreeGrafter"/>
</dbReference>
<evidence type="ECO:0000259" key="6">
    <source>
        <dbReference type="PROSITE" id="PS51077"/>
    </source>
</evidence>
<dbReference type="Pfam" id="PF01614">
    <property type="entry name" value="IclR_C"/>
    <property type="match status" value="1"/>
</dbReference>
<dbReference type="GO" id="GO:0003677">
    <property type="term" value="F:DNA binding"/>
    <property type="evidence" value="ECO:0007669"/>
    <property type="project" value="UniProtKB-KW"/>
</dbReference>
<accession>A0A6F8XGH7</accession>
<keyword evidence="1" id="KW-0805">Transcription regulation</keyword>
<evidence type="ECO:0000256" key="2">
    <source>
        <dbReference type="ARBA" id="ARBA00023125"/>
    </source>
</evidence>
<dbReference type="PANTHER" id="PTHR30136">
    <property type="entry name" value="HELIX-TURN-HELIX TRANSCRIPTIONAL REGULATOR, ICLR FAMILY"/>
    <property type="match status" value="1"/>
</dbReference>
<gene>
    <name evidence="8" type="ORF">HMEPL2_29410</name>
</gene>
<proteinExistence type="predicted"/>
<dbReference type="Gene3D" id="3.30.450.40">
    <property type="match status" value="1"/>
</dbReference>
<dbReference type="PROSITE" id="PS51078">
    <property type="entry name" value="ICLR_ED"/>
    <property type="match status" value="1"/>
</dbReference>
<feature type="domain" description="HTH iclR-type" evidence="6">
    <location>
        <begin position="14"/>
        <end position="76"/>
    </location>
</feature>
<feature type="domain" description="IclR-ED" evidence="7">
    <location>
        <begin position="70"/>
        <end position="256"/>
    </location>
</feature>
<dbReference type="AlphaFoldDB" id="A0A6F8XGH7"/>
<evidence type="ECO:0000256" key="1">
    <source>
        <dbReference type="ARBA" id="ARBA00023015"/>
    </source>
</evidence>
<dbReference type="PANTHER" id="PTHR30136:SF24">
    <property type="entry name" value="HTH-TYPE TRANSCRIPTIONAL REPRESSOR ALLR"/>
    <property type="match status" value="1"/>
</dbReference>
<evidence type="ECO:0000256" key="5">
    <source>
        <dbReference type="ARBA" id="ARBA00042627"/>
    </source>
</evidence>
<dbReference type="EMBL" id="AP022869">
    <property type="protein sequence ID" value="BCB72590.1"/>
    <property type="molecule type" value="Genomic_DNA"/>
</dbReference>
<dbReference type="GO" id="GO:0045892">
    <property type="term" value="P:negative regulation of DNA-templated transcription"/>
    <property type="evidence" value="ECO:0007669"/>
    <property type="project" value="TreeGrafter"/>
</dbReference>
<dbReference type="Proteomes" id="UP000501053">
    <property type="component" value="Chromosome"/>
</dbReference>
<dbReference type="InterPro" id="IPR029016">
    <property type="entry name" value="GAF-like_dom_sf"/>
</dbReference>
<dbReference type="InterPro" id="IPR050707">
    <property type="entry name" value="HTH_MetabolicPath_Reg"/>
</dbReference>
<evidence type="ECO:0000313" key="8">
    <source>
        <dbReference type="EMBL" id="BCB72590.1"/>
    </source>
</evidence>
<dbReference type="Pfam" id="PF09339">
    <property type="entry name" value="HTH_IclR"/>
    <property type="match status" value="1"/>
</dbReference>
<dbReference type="SUPFAM" id="SSF46785">
    <property type="entry name" value="Winged helix' DNA-binding domain"/>
    <property type="match status" value="1"/>
</dbReference>
<dbReference type="Gene3D" id="1.10.10.10">
    <property type="entry name" value="Winged helix-like DNA-binding domain superfamily/Winged helix DNA-binding domain"/>
    <property type="match status" value="1"/>
</dbReference>
<dbReference type="InterPro" id="IPR036390">
    <property type="entry name" value="WH_DNA-bd_sf"/>
</dbReference>
<organism evidence="8 9">
    <name type="scientific">Vreelandella aquamarina</name>
    <dbReference type="NCBI Taxonomy" id="77097"/>
    <lineage>
        <taxon>Bacteria</taxon>
        <taxon>Pseudomonadati</taxon>
        <taxon>Pseudomonadota</taxon>
        <taxon>Gammaproteobacteria</taxon>
        <taxon>Oceanospirillales</taxon>
        <taxon>Halomonadaceae</taxon>
        <taxon>Vreelandella</taxon>
    </lineage>
</organism>
<dbReference type="SMART" id="SM00346">
    <property type="entry name" value="HTH_ICLR"/>
    <property type="match status" value="1"/>
</dbReference>
<evidence type="ECO:0000259" key="7">
    <source>
        <dbReference type="PROSITE" id="PS51078"/>
    </source>
</evidence>
<sequence length="260" mass="28632">MSTSTTREPQTKDVGAVVNAIHILRHLAHQQEPQGVATTARATGVSPSTTFNILRTLSHEGMVHFDELTKTYRLGLGLSELTVNLIGQSHADLIQPELDRLALNLQILIVLWRVTSDHHINVIASAIPRVPHVAVRLDSRLPELVGASGRCIAGLRELPDDDLRRHFSALRWDNPPTFETYLAEVKKARRTGWALDENCLYHGVSMVGSAITDQNSKPRFAISGIAISAQQDGASIHKAGESIHEAAQYLQRSLFPRPTL</sequence>
<reference evidence="8 9" key="1">
    <citation type="submission" date="2020-03" db="EMBL/GenBank/DDBJ databases">
        <title>Complete Genome Sequence of Halomonas meridiana strain Eplume2, isolated from hydrothermal-plume in the north east Pacific Ocean.</title>
        <authorList>
            <person name="Kurihara Y."/>
            <person name="Kawai S."/>
            <person name="Sakai A."/>
            <person name="Galipon J."/>
            <person name="Arakawa K."/>
        </authorList>
    </citation>
    <scope>NUCLEOTIDE SEQUENCE [LARGE SCALE GENOMIC DNA]</scope>
    <source>
        <strain evidence="8 9">Eplume2</strain>
    </source>
</reference>
<evidence type="ECO:0000256" key="4">
    <source>
        <dbReference type="ARBA" id="ARBA00040379"/>
    </source>
</evidence>
<name>A0A6F8XGH7_9GAMM</name>
<evidence type="ECO:0000256" key="3">
    <source>
        <dbReference type="ARBA" id="ARBA00023163"/>
    </source>
</evidence>
<keyword evidence="3" id="KW-0804">Transcription</keyword>
<dbReference type="InterPro" id="IPR014757">
    <property type="entry name" value="Tscrpt_reg_IclR_C"/>
</dbReference>
<dbReference type="InterPro" id="IPR005471">
    <property type="entry name" value="Tscrpt_reg_IclR_N"/>
</dbReference>
<dbReference type="InterPro" id="IPR036388">
    <property type="entry name" value="WH-like_DNA-bd_sf"/>
</dbReference>
<protein>
    <recommendedName>
        <fullName evidence="4">HTH-type transcriptional repressor AllR</fullName>
    </recommendedName>
    <alternativeName>
        <fullName evidence="5">Negative regulator of allantoin and glyoxylate utilization operons</fullName>
    </alternativeName>
</protein>
<evidence type="ECO:0000313" key="9">
    <source>
        <dbReference type="Proteomes" id="UP000501053"/>
    </source>
</evidence>
<keyword evidence="2" id="KW-0238">DNA-binding</keyword>
<dbReference type="SUPFAM" id="SSF55781">
    <property type="entry name" value="GAF domain-like"/>
    <property type="match status" value="1"/>
</dbReference>
<dbReference type="PROSITE" id="PS51077">
    <property type="entry name" value="HTH_ICLR"/>
    <property type="match status" value="1"/>
</dbReference>